<dbReference type="EMBL" id="JALJOV010000409">
    <property type="protein sequence ID" value="KAK9863953.1"/>
    <property type="molecule type" value="Genomic_DNA"/>
</dbReference>
<reference evidence="1 2" key="1">
    <citation type="journal article" date="2024" name="Nat. Commun.">
        <title>Phylogenomics reveals the evolutionary origins of lichenization in chlorophyte algae.</title>
        <authorList>
            <person name="Puginier C."/>
            <person name="Libourel C."/>
            <person name="Otte J."/>
            <person name="Skaloud P."/>
            <person name="Haon M."/>
            <person name="Grisel S."/>
            <person name="Petersen M."/>
            <person name="Berrin J.G."/>
            <person name="Delaux P.M."/>
            <person name="Dal Grande F."/>
            <person name="Keller J."/>
        </authorList>
    </citation>
    <scope>NUCLEOTIDE SEQUENCE [LARGE SCALE GENOMIC DNA]</scope>
    <source>
        <strain evidence="1 2">SAG 2523</strain>
    </source>
</reference>
<sequence length="268" mass="29292">MFDLDPKLQLRVQQASGVVIGIPTAAQITLETMRIRTGQTGTSASPFLLQGRLAQGASGGSAGKPLLEYEITIIGPAGKRREWTGFGQPKLEALHVLIYAHYPDTIASEYTLTWKHPNDVAESFEVVTAQWDTGGRLHENIKLELLSKGFADFSRAAGLEYLGLPPDYEVDEASSSEFPAADLPDGDIAEGQTETHHDLFQHFAKDLLMRRRALGSPEIRPSEQTRREIISPLLVLAVLLMPGMRLVAEEVVQGRLGHGPLDYAAQLG</sequence>
<proteinExistence type="predicted"/>
<gene>
    <name evidence="1" type="ORF">WJX84_001466</name>
</gene>
<evidence type="ECO:0000313" key="1">
    <source>
        <dbReference type="EMBL" id="KAK9863953.1"/>
    </source>
</evidence>
<dbReference type="Proteomes" id="UP001485043">
    <property type="component" value="Unassembled WGS sequence"/>
</dbReference>
<organism evidence="1 2">
    <name type="scientific">Apatococcus fuscideae</name>
    <dbReference type="NCBI Taxonomy" id="2026836"/>
    <lineage>
        <taxon>Eukaryota</taxon>
        <taxon>Viridiplantae</taxon>
        <taxon>Chlorophyta</taxon>
        <taxon>core chlorophytes</taxon>
        <taxon>Trebouxiophyceae</taxon>
        <taxon>Chlorellales</taxon>
        <taxon>Chlorellaceae</taxon>
        <taxon>Apatococcus</taxon>
    </lineage>
</organism>
<accession>A0AAW1T574</accession>
<keyword evidence="2" id="KW-1185">Reference proteome</keyword>
<dbReference type="AlphaFoldDB" id="A0AAW1T574"/>
<evidence type="ECO:0000313" key="2">
    <source>
        <dbReference type="Proteomes" id="UP001485043"/>
    </source>
</evidence>
<protein>
    <submittedName>
        <fullName evidence="1">Uncharacterized protein</fullName>
    </submittedName>
</protein>
<name>A0AAW1T574_9CHLO</name>
<comment type="caution">
    <text evidence="1">The sequence shown here is derived from an EMBL/GenBank/DDBJ whole genome shotgun (WGS) entry which is preliminary data.</text>
</comment>